<protein>
    <recommendedName>
        <fullName evidence="6">Protein FAR1-RELATED SEQUENCE</fullName>
    </recommendedName>
</protein>
<dbReference type="GO" id="GO:0006355">
    <property type="term" value="P:regulation of DNA-templated transcription"/>
    <property type="evidence" value="ECO:0007669"/>
    <property type="project" value="UniProtKB-UniRule"/>
</dbReference>
<evidence type="ECO:0000256" key="4">
    <source>
        <dbReference type="ARBA" id="ARBA00022833"/>
    </source>
</evidence>
<keyword evidence="2 6" id="KW-0479">Metal-binding</keyword>
<keyword evidence="3 5" id="KW-0863">Zinc-finger</keyword>
<evidence type="ECO:0000259" key="8">
    <source>
        <dbReference type="PROSITE" id="PS50966"/>
    </source>
</evidence>
<keyword evidence="6" id="KW-0539">Nucleus</keyword>
<dbReference type="PANTHER" id="PTHR31669:SF303">
    <property type="entry name" value="PROTEIN FAR1-RELATED SEQUENCE"/>
    <property type="match status" value="1"/>
</dbReference>
<dbReference type="AlphaFoldDB" id="A0A6J5XRM5"/>
<name>A0A6J5XRM5_PRUAR</name>
<feature type="domain" description="SWIM-type" evidence="8">
    <location>
        <begin position="84"/>
        <end position="120"/>
    </location>
</feature>
<evidence type="ECO:0000256" key="6">
    <source>
        <dbReference type="RuleBase" id="RU367018"/>
    </source>
</evidence>
<dbReference type="InterPro" id="IPR031052">
    <property type="entry name" value="FHY3/FAR1"/>
</dbReference>
<feature type="region of interest" description="Disordered" evidence="7">
    <location>
        <begin position="246"/>
        <end position="282"/>
    </location>
</feature>
<dbReference type="PANTHER" id="PTHR31669">
    <property type="entry name" value="PROTEIN FAR1-RELATED SEQUENCE 10-RELATED"/>
    <property type="match status" value="1"/>
</dbReference>
<evidence type="ECO:0000256" key="2">
    <source>
        <dbReference type="ARBA" id="ARBA00022723"/>
    </source>
</evidence>
<evidence type="ECO:0000313" key="9">
    <source>
        <dbReference type="EMBL" id="CAB4316400.1"/>
    </source>
</evidence>
<dbReference type="GO" id="GO:0005634">
    <property type="term" value="C:nucleus"/>
    <property type="evidence" value="ECO:0007669"/>
    <property type="project" value="UniProtKB-SubCell"/>
</dbReference>
<dbReference type="SMART" id="SM00575">
    <property type="entry name" value="ZnF_PMZ"/>
    <property type="match status" value="1"/>
</dbReference>
<reference evidence="10" key="1">
    <citation type="journal article" date="2020" name="Genome Biol.">
        <title>Gamete binning: chromosome-level and haplotype-resolved genome assembly enabled by high-throughput single-cell sequencing of gamete genomes.</title>
        <authorList>
            <person name="Campoy J.A."/>
            <person name="Sun H."/>
            <person name="Goel M."/>
            <person name="Jiao W.-B."/>
            <person name="Folz-Donahue K."/>
            <person name="Wang N."/>
            <person name="Rubio M."/>
            <person name="Liu C."/>
            <person name="Kukat C."/>
            <person name="Ruiz D."/>
            <person name="Huettel B."/>
            <person name="Schneeberger K."/>
        </authorList>
    </citation>
    <scope>NUCLEOTIDE SEQUENCE [LARGE SCALE GENOMIC DNA]</scope>
    <source>
        <strain evidence="10">cv. Rojo Pasion</strain>
    </source>
</reference>
<dbReference type="PROSITE" id="PS50966">
    <property type="entry name" value="ZF_SWIM"/>
    <property type="match status" value="1"/>
</dbReference>
<sequence length="347" mass="39393">MERGWRVLEAWSPELRCWSDACNKGEKSWRILGLGPPWGDSGGGSVTQGVVACWIGYWLFVEKTFLAQVCQVFEEIEEGHERVYKIHFDSITFNISCSCKLFETKGLLCRHALKVLDSKNITSIPSQYILKRWTKGAKKGIVVNSDLCESYNKKVRSAQSLRLSELMHEANNVVSVASLFDSGTRLVKQKLAEVMMLLESDMEITRPKENLNSVGDQTLHDVLIAKPPVLNPPTIRAKGITNARIKSQLEKKRRKEKKKDARVGNSCRTSRPTTMAASQSEQETNNVMPHSTHYNPSFHHFGDIPSHTFGHPNFQFTTMLQGSDQMPLLESGFIYNFECKFHIWTIN</sequence>
<keyword evidence="10" id="KW-1185">Reference proteome</keyword>
<organism evidence="9 10">
    <name type="scientific">Prunus armeniaca</name>
    <name type="common">Apricot</name>
    <name type="synonym">Armeniaca vulgaris</name>
    <dbReference type="NCBI Taxonomy" id="36596"/>
    <lineage>
        <taxon>Eukaryota</taxon>
        <taxon>Viridiplantae</taxon>
        <taxon>Streptophyta</taxon>
        <taxon>Embryophyta</taxon>
        <taxon>Tracheophyta</taxon>
        <taxon>Spermatophyta</taxon>
        <taxon>Magnoliopsida</taxon>
        <taxon>eudicotyledons</taxon>
        <taxon>Gunneridae</taxon>
        <taxon>Pentapetalae</taxon>
        <taxon>rosids</taxon>
        <taxon>fabids</taxon>
        <taxon>Rosales</taxon>
        <taxon>Rosaceae</taxon>
        <taxon>Amygdaloideae</taxon>
        <taxon>Amygdaleae</taxon>
        <taxon>Prunus</taxon>
    </lineage>
</organism>
<evidence type="ECO:0000256" key="1">
    <source>
        <dbReference type="ARBA" id="ARBA00005889"/>
    </source>
</evidence>
<dbReference type="InterPro" id="IPR006564">
    <property type="entry name" value="Znf_PMZ"/>
</dbReference>
<dbReference type="InterPro" id="IPR007527">
    <property type="entry name" value="Znf_SWIM"/>
</dbReference>
<gene>
    <name evidence="9" type="ORF">ORAREDHAP_LOCUS41686</name>
</gene>
<dbReference type="OrthoDB" id="1138393at2759"/>
<dbReference type="EMBL" id="CAEKKB010000007">
    <property type="protein sequence ID" value="CAB4316400.1"/>
    <property type="molecule type" value="Genomic_DNA"/>
</dbReference>
<evidence type="ECO:0000256" key="7">
    <source>
        <dbReference type="SAM" id="MobiDB-lite"/>
    </source>
</evidence>
<keyword evidence="4 6" id="KW-0862">Zinc</keyword>
<dbReference type="GO" id="GO:0008270">
    <property type="term" value="F:zinc ion binding"/>
    <property type="evidence" value="ECO:0007669"/>
    <property type="project" value="UniProtKB-UniRule"/>
</dbReference>
<evidence type="ECO:0000313" key="10">
    <source>
        <dbReference type="Proteomes" id="UP000507245"/>
    </source>
</evidence>
<evidence type="ECO:0000256" key="3">
    <source>
        <dbReference type="ARBA" id="ARBA00022771"/>
    </source>
</evidence>
<feature type="compositionally biased region" description="Polar residues" evidence="7">
    <location>
        <begin position="266"/>
        <end position="282"/>
    </location>
</feature>
<comment type="similarity">
    <text evidence="1 6">Belongs to the FHY3/FAR1 family.</text>
</comment>
<accession>A0A6J5XRM5</accession>
<dbReference type="Pfam" id="PF04434">
    <property type="entry name" value="SWIM"/>
    <property type="match status" value="1"/>
</dbReference>
<dbReference type="Proteomes" id="UP000507245">
    <property type="component" value="Unassembled WGS sequence"/>
</dbReference>
<proteinExistence type="inferred from homology"/>
<evidence type="ECO:0000256" key="5">
    <source>
        <dbReference type="PROSITE-ProRule" id="PRU00325"/>
    </source>
</evidence>
<comment type="function">
    <text evidence="6">Putative transcription activator involved in regulating light control of development.</text>
</comment>
<comment type="subcellular location">
    <subcellularLocation>
        <location evidence="6">Nucleus</location>
    </subcellularLocation>
</comment>